<feature type="compositionally biased region" description="Low complexity" evidence="1">
    <location>
        <begin position="1"/>
        <end position="54"/>
    </location>
</feature>
<evidence type="ECO:0000256" key="1">
    <source>
        <dbReference type="SAM" id="MobiDB-lite"/>
    </source>
</evidence>
<comment type="caution">
    <text evidence="2">The sequence shown here is derived from an EMBL/GenBank/DDBJ whole genome shotgun (WGS) entry which is preliminary data.</text>
</comment>
<proteinExistence type="predicted"/>
<name>A0AAE0GAQ9_9CHLO</name>
<accession>A0AAE0GAQ9</accession>
<keyword evidence="3" id="KW-1185">Reference proteome</keyword>
<dbReference type="AlphaFoldDB" id="A0AAE0GAQ9"/>
<gene>
    <name evidence="2" type="ORF">CYMTET_17212</name>
</gene>
<feature type="compositionally biased region" description="Polar residues" evidence="1">
    <location>
        <begin position="103"/>
        <end position="121"/>
    </location>
</feature>
<feature type="compositionally biased region" description="Low complexity" evidence="1">
    <location>
        <begin position="67"/>
        <end position="80"/>
    </location>
</feature>
<organism evidence="2 3">
    <name type="scientific">Cymbomonas tetramitiformis</name>
    <dbReference type="NCBI Taxonomy" id="36881"/>
    <lineage>
        <taxon>Eukaryota</taxon>
        <taxon>Viridiplantae</taxon>
        <taxon>Chlorophyta</taxon>
        <taxon>Pyramimonadophyceae</taxon>
        <taxon>Pyramimonadales</taxon>
        <taxon>Pyramimonadaceae</taxon>
        <taxon>Cymbomonas</taxon>
    </lineage>
</organism>
<protein>
    <submittedName>
        <fullName evidence="2">Uncharacterized protein</fullName>
    </submittedName>
</protein>
<feature type="compositionally biased region" description="Polar residues" evidence="1">
    <location>
        <begin position="143"/>
        <end position="152"/>
    </location>
</feature>
<evidence type="ECO:0000313" key="2">
    <source>
        <dbReference type="EMBL" id="KAK3274614.1"/>
    </source>
</evidence>
<sequence>MATLATPRPGTAPPAAAQPATAPLGQARQQQAFTQSAQATPPAVPHQTQQQDPTPQQPLPADRQETQHPQQQHPTEAAAAYSNLPPPADWSDEEECPALRDSPASQQWGPPTTRDSLTVFHTPNPYHALQIEPYLSDSPASHMDSQAVQPAHSSPPTPQADPDPTPPTASSRLAAHHWTPMQQARHSYARSR</sequence>
<feature type="compositionally biased region" description="Pro residues" evidence="1">
    <location>
        <begin position="153"/>
        <end position="167"/>
    </location>
</feature>
<dbReference type="Proteomes" id="UP001190700">
    <property type="component" value="Unassembled WGS sequence"/>
</dbReference>
<reference evidence="2 3" key="1">
    <citation type="journal article" date="2015" name="Genome Biol. Evol.">
        <title>Comparative Genomics of a Bacterivorous Green Alga Reveals Evolutionary Causalities and Consequences of Phago-Mixotrophic Mode of Nutrition.</title>
        <authorList>
            <person name="Burns J.A."/>
            <person name="Paasch A."/>
            <person name="Narechania A."/>
            <person name="Kim E."/>
        </authorList>
    </citation>
    <scope>NUCLEOTIDE SEQUENCE [LARGE SCALE GENOMIC DNA]</scope>
    <source>
        <strain evidence="2 3">PLY_AMNH</strain>
    </source>
</reference>
<evidence type="ECO:0000313" key="3">
    <source>
        <dbReference type="Proteomes" id="UP001190700"/>
    </source>
</evidence>
<feature type="region of interest" description="Disordered" evidence="1">
    <location>
        <begin position="1"/>
        <end position="192"/>
    </location>
</feature>
<dbReference type="EMBL" id="LGRX02007628">
    <property type="protein sequence ID" value="KAK3274614.1"/>
    <property type="molecule type" value="Genomic_DNA"/>
</dbReference>